<keyword evidence="1" id="KW-0812">Transmembrane</keyword>
<reference evidence="3" key="2">
    <citation type="journal article" date="2020" name="Int. J. Syst. Evol. Microbiol.">
        <title>Genomic insights into a novel species Rhodoferax aquaticus sp. nov., isolated from freshwater.</title>
        <authorList>
            <person name="Li T."/>
            <person name="Zhuo Y."/>
            <person name="Jin C.Z."/>
            <person name="Wu X."/>
            <person name="Ko S.R."/>
            <person name="Jin F.J."/>
            <person name="Ahn C.Y."/>
            <person name="Oh H.M."/>
            <person name="Lee H.G."/>
            <person name="Jin L."/>
        </authorList>
    </citation>
    <scope>NUCLEOTIDE SEQUENCE [LARGE SCALE GENOMIC DNA]</scope>
    <source>
        <strain evidence="3">Gr-4</strain>
    </source>
</reference>
<evidence type="ECO:0000256" key="1">
    <source>
        <dbReference type="SAM" id="Phobius"/>
    </source>
</evidence>
<organism evidence="2 3">
    <name type="scientific">Rhodoferax aquaticus</name>
    <dbReference type="NCBI Taxonomy" id="2527691"/>
    <lineage>
        <taxon>Bacteria</taxon>
        <taxon>Pseudomonadati</taxon>
        <taxon>Pseudomonadota</taxon>
        <taxon>Betaproteobacteria</taxon>
        <taxon>Burkholderiales</taxon>
        <taxon>Comamonadaceae</taxon>
        <taxon>Rhodoferax</taxon>
    </lineage>
</organism>
<name>A0A515EQE0_9BURK</name>
<feature type="transmembrane region" description="Helical" evidence="1">
    <location>
        <begin position="246"/>
        <end position="266"/>
    </location>
</feature>
<keyword evidence="1" id="KW-1133">Transmembrane helix</keyword>
<proteinExistence type="predicted"/>
<keyword evidence="1" id="KW-0472">Membrane</keyword>
<feature type="transmembrane region" description="Helical" evidence="1">
    <location>
        <begin position="370"/>
        <end position="393"/>
    </location>
</feature>
<feature type="transmembrane region" description="Helical" evidence="1">
    <location>
        <begin position="345"/>
        <end position="363"/>
    </location>
</feature>
<dbReference type="KEGG" id="rhg:EXZ61_12305"/>
<gene>
    <name evidence="2" type="ORF">EXZ61_12305</name>
</gene>
<dbReference type="AlphaFoldDB" id="A0A515EQE0"/>
<evidence type="ECO:0008006" key="4">
    <source>
        <dbReference type="Google" id="ProtNLM"/>
    </source>
</evidence>
<dbReference type="EMBL" id="CP036282">
    <property type="protein sequence ID" value="QDL54883.1"/>
    <property type="molecule type" value="Genomic_DNA"/>
</dbReference>
<accession>A0A515EQE0</accession>
<protein>
    <recommendedName>
        <fullName evidence="4">Glycosyltransferase</fullName>
    </recommendedName>
</protein>
<feature type="transmembrane region" description="Helical" evidence="1">
    <location>
        <begin position="320"/>
        <end position="339"/>
    </location>
</feature>
<feature type="transmembrane region" description="Helical" evidence="1">
    <location>
        <begin position="20"/>
        <end position="40"/>
    </location>
</feature>
<evidence type="ECO:0000313" key="2">
    <source>
        <dbReference type="EMBL" id="QDL54883.1"/>
    </source>
</evidence>
<keyword evidence="3" id="KW-1185">Reference proteome</keyword>
<reference evidence="3" key="1">
    <citation type="submission" date="2019-02" db="EMBL/GenBank/DDBJ databases">
        <title>Complete genome sequence of Rhodoferax sp. Gr-4.</title>
        <authorList>
            <person name="Jin L."/>
        </authorList>
    </citation>
    <scope>NUCLEOTIDE SEQUENCE [LARGE SCALE GENOMIC DNA]</scope>
    <source>
        <strain evidence="3">Gr-4</strain>
    </source>
</reference>
<feature type="transmembrane region" description="Helical" evidence="1">
    <location>
        <begin position="286"/>
        <end position="308"/>
    </location>
</feature>
<evidence type="ECO:0000313" key="3">
    <source>
        <dbReference type="Proteomes" id="UP000317365"/>
    </source>
</evidence>
<sequence length="567" mass="62518">MNHPNPAIVTQAAARRLPRVALLLLCICYVLSGFVGREAWKSADITALGYMSELANGTSNWLRPTLAGLSTNFPALLPYWLGAGAIALAPPWVAADFAARIPFGLLLAMAMLATWYATYYLARTPQAQPVAFAFGGEAKPKDYARAMADGALLSLIASLGLAQLSHETTPAVAQLGFTALLFFSLAALPYHRKISLVTVLVGLTGTTLSGAPAMAVFFGLGGSLIHAFDQGAPYEKNPKATTTQRLIDSSFILLATVLGAFLALVMDLWRWKIELPRAQWQDWNGYAQLLIWFAWPAWPLALWTVWRWRRQLFNSKISRHLGLPAWFALVTVAATLLTGSSDRTLLIALPSLATLAAFALPTLKRQVAALIDWFTLLFFSGCGFVIWVVWIAMQTGFPSQPASNVARLAPGFTPSFSWWEFFVACAATMVWVWLVHWRVGRHRAAIWKSLVLPASGASLCWLLLMTLWMPLLNYGLGYTVLVNKAVALLEPRGCIQAVSLDPAKIAALQVYGHQRFGTEPGLCPWLVTDIELEKREHDQPQNSTWAWHAEVEHPVDAKESLQILKRR</sequence>
<feature type="transmembrane region" description="Helical" evidence="1">
    <location>
        <begin position="143"/>
        <end position="165"/>
    </location>
</feature>
<dbReference type="Proteomes" id="UP000317365">
    <property type="component" value="Chromosome"/>
</dbReference>
<feature type="transmembrane region" description="Helical" evidence="1">
    <location>
        <begin position="171"/>
        <end position="190"/>
    </location>
</feature>
<feature type="transmembrane region" description="Helical" evidence="1">
    <location>
        <begin position="449"/>
        <end position="471"/>
    </location>
</feature>
<feature type="transmembrane region" description="Helical" evidence="1">
    <location>
        <begin position="416"/>
        <end position="437"/>
    </location>
</feature>
<feature type="transmembrane region" description="Helical" evidence="1">
    <location>
        <begin position="101"/>
        <end position="122"/>
    </location>
</feature>